<dbReference type="GO" id="GO:0005840">
    <property type="term" value="C:ribosome"/>
    <property type="evidence" value="ECO:0007669"/>
    <property type="project" value="UniProtKB-KW"/>
</dbReference>
<dbReference type="Pfam" id="PF01165">
    <property type="entry name" value="Ribosomal_S21"/>
    <property type="match status" value="1"/>
</dbReference>
<organism evidence="5">
    <name type="scientific">marine metagenome</name>
    <dbReference type="NCBI Taxonomy" id="408172"/>
    <lineage>
        <taxon>unclassified sequences</taxon>
        <taxon>metagenomes</taxon>
        <taxon>ecological metagenomes</taxon>
    </lineage>
</organism>
<dbReference type="AlphaFoldDB" id="A0A382SZX4"/>
<dbReference type="NCBIfam" id="TIGR00030">
    <property type="entry name" value="S21p"/>
    <property type="match status" value="1"/>
</dbReference>
<evidence type="ECO:0008006" key="6">
    <source>
        <dbReference type="Google" id="ProtNLM"/>
    </source>
</evidence>
<comment type="similarity">
    <text evidence="1">Belongs to the bacterial ribosomal protein bS21 family.</text>
</comment>
<dbReference type="GO" id="GO:1990904">
    <property type="term" value="C:ribonucleoprotein complex"/>
    <property type="evidence" value="ECO:0007669"/>
    <property type="project" value="UniProtKB-KW"/>
</dbReference>
<dbReference type="Gene3D" id="1.20.5.1150">
    <property type="entry name" value="Ribosomal protein S8"/>
    <property type="match status" value="1"/>
</dbReference>
<dbReference type="EMBL" id="UINC01132868">
    <property type="protein sequence ID" value="SVD15444.1"/>
    <property type="molecule type" value="Genomic_DNA"/>
</dbReference>
<feature type="region of interest" description="Disordered" evidence="4">
    <location>
        <begin position="32"/>
        <end position="66"/>
    </location>
</feature>
<protein>
    <recommendedName>
        <fullName evidence="6">30S ribosomal protein S21</fullName>
    </recommendedName>
</protein>
<evidence type="ECO:0000256" key="3">
    <source>
        <dbReference type="ARBA" id="ARBA00023274"/>
    </source>
</evidence>
<dbReference type="GO" id="GO:0006412">
    <property type="term" value="P:translation"/>
    <property type="evidence" value="ECO:0007669"/>
    <property type="project" value="InterPro"/>
</dbReference>
<accession>A0A382SZX4</accession>
<gene>
    <name evidence="5" type="ORF">METZ01_LOCUS368298</name>
</gene>
<evidence type="ECO:0000256" key="1">
    <source>
        <dbReference type="ARBA" id="ARBA00006640"/>
    </source>
</evidence>
<dbReference type="HAMAP" id="MF_00358">
    <property type="entry name" value="Ribosomal_bS21"/>
    <property type="match status" value="1"/>
</dbReference>
<keyword evidence="2" id="KW-0689">Ribosomal protein</keyword>
<dbReference type="PANTHER" id="PTHR21109">
    <property type="entry name" value="MITOCHONDRIAL 28S RIBOSOMAL PROTEIN S21"/>
    <property type="match status" value="1"/>
</dbReference>
<dbReference type="PANTHER" id="PTHR21109:SF0">
    <property type="entry name" value="SMALL RIBOSOMAL SUBUNIT PROTEIN BS21M"/>
    <property type="match status" value="1"/>
</dbReference>
<feature type="compositionally biased region" description="Basic residues" evidence="4">
    <location>
        <begin position="55"/>
        <end position="66"/>
    </location>
</feature>
<dbReference type="InterPro" id="IPR038380">
    <property type="entry name" value="Ribosomal_bS21_sf"/>
</dbReference>
<dbReference type="GO" id="GO:0003735">
    <property type="term" value="F:structural constituent of ribosome"/>
    <property type="evidence" value="ECO:0007669"/>
    <property type="project" value="InterPro"/>
</dbReference>
<keyword evidence="3" id="KW-0687">Ribonucleoprotein</keyword>
<feature type="compositionally biased region" description="Basic and acidic residues" evidence="4">
    <location>
        <begin position="39"/>
        <end position="54"/>
    </location>
</feature>
<sequence length="66" mass="8111">MTLTVNVKDNNIEQALRSMKKKLQREGLFKEMKLRKHYEKPSLRRAREKEENIRRSRKTARQRQND</sequence>
<dbReference type="InterPro" id="IPR001911">
    <property type="entry name" value="Ribosomal_bS21"/>
</dbReference>
<name>A0A382SZX4_9ZZZZ</name>
<evidence type="ECO:0000256" key="4">
    <source>
        <dbReference type="SAM" id="MobiDB-lite"/>
    </source>
</evidence>
<reference evidence="5" key="1">
    <citation type="submission" date="2018-05" db="EMBL/GenBank/DDBJ databases">
        <authorList>
            <person name="Lanie J.A."/>
            <person name="Ng W.-L."/>
            <person name="Kazmierczak K.M."/>
            <person name="Andrzejewski T.M."/>
            <person name="Davidsen T.M."/>
            <person name="Wayne K.J."/>
            <person name="Tettelin H."/>
            <person name="Glass J.I."/>
            <person name="Rusch D."/>
            <person name="Podicherti R."/>
            <person name="Tsui H.-C.T."/>
            <person name="Winkler M.E."/>
        </authorList>
    </citation>
    <scope>NUCLEOTIDE SEQUENCE</scope>
</reference>
<evidence type="ECO:0000256" key="2">
    <source>
        <dbReference type="ARBA" id="ARBA00022980"/>
    </source>
</evidence>
<evidence type="ECO:0000313" key="5">
    <source>
        <dbReference type="EMBL" id="SVD15444.1"/>
    </source>
</evidence>
<proteinExistence type="inferred from homology"/>